<feature type="region of interest" description="Disordered" evidence="1">
    <location>
        <begin position="46"/>
        <end position="68"/>
    </location>
</feature>
<feature type="compositionally biased region" description="Polar residues" evidence="1">
    <location>
        <begin position="81"/>
        <end position="92"/>
    </location>
</feature>
<dbReference type="Proteomes" id="UP001444661">
    <property type="component" value="Unassembled WGS sequence"/>
</dbReference>
<reference evidence="2 3" key="1">
    <citation type="submission" date="2023-01" db="EMBL/GenBank/DDBJ databases">
        <title>Analysis of 21 Apiospora genomes using comparative genomics revels a genus with tremendous synthesis potential of carbohydrate active enzymes and secondary metabolites.</title>
        <authorList>
            <person name="Sorensen T."/>
        </authorList>
    </citation>
    <scope>NUCLEOTIDE SEQUENCE [LARGE SCALE GENOMIC DNA]</scope>
    <source>
        <strain evidence="2 3">CBS 33761</strain>
    </source>
</reference>
<sequence>MTRNNLRDHLTWLLANVALSAPNAPLLPPARDTSSQLSIRGASLYPTLPPLESNGTSDSETVSQSRGLSRATFATRVTRAHVSTATAGQSQEGLGAEGRRGSHIDDMGRLVAAPASTSKKRGLLLNQDQLLTPASTSGVGRLQQAYSVSLSNSRTVSTGTRKSPPRSRLFDKKPGTPAPTLNNFEDDLEALDLIGEDNPSSDSNPVGFGDDVRLWTEDHASRPEPAQKQRGTKRKSHEIAPPPNIPRLA</sequence>
<accession>A0ABR1UD15</accession>
<feature type="compositionally biased region" description="Basic and acidic residues" evidence="1">
    <location>
        <begin position="210"/>
        <end position="227"/>
    </location>
</feature>
<name>A0ABR1UD15_9PEZI</name>
<feature type="compositionally biased region" description="Polar residues" evidence="1">
    <location>
        <begin position="149"/>
        <end position="161"/>
    </location>
</feature>
<keyword evidence="3" id="KW-1185">Reference proteome</keyword>
<protein>
    <submittedName>
        <fullName evidence="2">Bloom syndrome protein</fullName>
    </submittedName>
</protein>
<comment type="caution">
    <text evidence="2">The sequence shown here is derived from an EMBL/GenBank/DDBJ whole genome shotgun (WGS) entry which is preliminary data.</text>
</comment>
<organism evidence="2 3">
    <name type="scientific">Apiospora rasikravindrae</name>
    <dbReference type="NCBI Taxonomy" id="990691"/>
    <lineage>
        <taxon>Eukaryota</taxon>
        <taxon>Fungi</taxon>
        <taxon>Dikarya</taxon>
        <taxon>Ascomycota</taxon>
        <taxon>Pezizomycotina</taxon>
        <taxon>Sordariomycetes</taxon>
        <taxon>Xylariomycetidae</taxon>
        <taxon>Amphisphaeriales</taxon>
        <taxon>Apiosporaceae</taxon>
        <taxon>Apiospora</taxon>
    </lineage>
</organism>
<evidence type="ECO:0000313" key="2">
    <source>
        <dbReference type="EMBL" id="KAK8056756.1"/>
    </source>
</evidence>
<evidence type="ECO:0000313" key="3">
    <source>
        <dbReference type="Proteomes" id="UP001444661"/>
    </source>
</evidence>
<feature type="compositionally biased region" description="Pro residues" evidence="1">
    <location>
        <begin position="240"/>
        <end position="249"/>
    </location>
</feature>
<feature type="region of interest" description="Disordered" evidence="1">
    <location>
        <begin position="149"/>
        <end position="249"/>
    </location>
</feature>
<dbReference type="EMBL" id="JAQQWK010000001">
    <property type="protein sequence ID" value="KAK8056756.1"/>
    <property type="molecule type" value="Genomic_DNA"/>
</dbReference>
<gene>
    <name evidence="2" type="ORF">PG993_001983</name>
</gene>
<feature type="region of interest" description="Disordered" evidence="1">
    <location>
        <begin position="81"/>
        <end position="102"/>
    </location>
</feature>
<proteinExistence type="predicted"/>
<feature type="compositionally biased region" description="Polar residues" evidence="1">
    <location>
        <begin position="53"/>
        <end position="67"/>
    </location>
</feature>
<evidence type="ECO:0000256" key="1">
    <source>
        <dbReference type="SAM" id="MobiDB-lite"/>
    </source>
</evidence>